<sequence>LQMNKKPVITNYSRCSVSLLVRCVKCKDKKQMLCSELLENTENLIISLVLLTKLPKKYMKLYLRRLLKKDAQPLFLACFTLPHPTMQQKPGNRKVFGPSLQHTPGRCVQLRLDNICTTKEPLYSSFGTIPRPPPPNDLVIVVLVRTLVRMLCLHLHK</sequence>
<comment type="caution">
    <text evidence="1">The sequence shown here is derived from an EMBL/GenBank/DDBJ whole genome shotgun (WGS) entry which is preliminary data.</text>
</comment>
<gene>
    <name evidence="1" type="ORF">ILYODFUR_007526</name>
</gene>
<reference evidence="1 2" key="1">
    <citation type="submission" date="2021-06" db="EMBL/GenBank/DDBJ databases">
        <authorList>
            <person name="Palmer J.M."/>
        </authorList>
    </citation>
    <scope>NUCLEOTIDE SEQUENCE [LARGE SCALE GENOMIC DNA]</scope>
    <source>
        <strain evidence="2">if_2019</strain>
        <tissue evidence="1">Muscle</tissue>
    </source>
</reference>
<accession>A0ABV0SJZ3</accession>
<evidence type="ECO:0000313" key="1">
    <source>
        <dbReference type="EMBL" id="MEQ2220649.1"/>
    </source>
</evidence>
<keyword evidence="2" id="KW-1185">Reference proteome</keyword>
<evidence type="ECO:0000313" key="2">
    <source>
        <dbReference type="Proteomes" id="UP001482620"/>
    </source>
</evidence>
<feature type="non-terminal residue" evidence="1">
    <location>
        <position position="1"/>
    </location>
</feature>
<organism evidence="1 2">
    <name type="scientific">Ilyodon furcidens</name>
    <name type="common">goldbreast splitfin</name>
    <dbReference type="NCBI Taxonomy" id="33524"/>
    <lineage>
        <taxon>Eukaryota</taxon>
        <taxon>Metazoa</taxon>
        <taxon>Chordata</taxon>
        <taxon>Craniata</taxon>
        <taxon>Vertebrata</taxon>
        <taxon>Euteleostomi</taxon>
        <taxon>Actinopterygii</taxon>
        <taxon>Neopterygii</taxon>
        <taxon>Teleostei</taxon>
        <taxon>Neoteleostei</taxon>
        <taxon>Acanthomorphata</taxon>
        <taxon>Ovalentaria</taxon>
        <taxon>Atherinomorphae</taxon>
        <taxon>Cyprinodontiformes</taxon>
        <taxon>Goodeidae</taxon>
        <taxon>Ilyodon</taxon>
    </lineage>
</organism>
<proteinExistence type="predicted"/>
<protein>
    <submittedName>
        <fullName evidence="1">Uncharacterized protein</fullName>
    </submittedName>
</protein>
<dbReference type="Proteomes" id="UP001482620">
    <property type="component" value="Unassembled WGS sequence"/>
</dbReference>
<name>A0ABV0SJZ3_9TELE</name>
<dbReference type="EMBL" id="JAHRIQ010000486">
    <property type="protein sequence ID" value="MEQ2220649.1"/>
    <property type="molecule type" value="Genomic_DNA"/>
</dbReference>